<protein>
    <submittedName>
        <fullName evidence="1">Uncharacterized protein</fullName>
    </submittedName>
</protein>
<reference evidence="1 2" key="1">
    <citation type="journal article" date="2012" name="Genome Biol.">
        <title>Sequencing three crocodilian genomes to illuminate the evolution of archosaurs and amniotes.</title>
        <authorList>
            <person name="St John J.A."/>
            <person name="Braun E.L."/>
            <person name="Isberg S.R."/>
            <person name="Miles L.G."/>
            <person name="Chong A.Y."/>
            <person name="Gongora J."/>
            <person name="Dalzell P."/>
            <person name="Moran C."/>
            <person name="Bed'hom B."/>
            <person name="Abzhanov A."/>
            <person name="Burgess S.C."/>
            <person name="Cooksey A.M."/>
            <person name="Castoe T.A."/>
            <person name="Crawford N.G."/>
            <person name="Densmore L.D."/>
            <person name="Drew J.C."/>
            <person name="Edwards S.V."/>
            <person name="Faircloth B.C."/>
            <person name="Fujita M.K."/>
            <person name="Greenwold M.J."/>
            <person name="Hoffmann F.G."/>
            <person name="Howard J.M."/>
            <person name="Iguchi T."/>
            <person name="Janes D.E."/>
            <person name="Khan S.Y."/>
            <person name="Kohno S."/>
            <person name="de Koning A.J."/>
            <person name="Lance S.L."/>
            <person name="McCarthy F.M."/>
            <person name="McCormack J.E."/>
            <person name="Merchant M.E."/>
            <person name="Peterson D.G."/>
            <person name="Pollock D.D."/>
            <person name="Pourmand N."/>
            <person name="Raney B.J."/>
            <person name="Roessler K.A."/>
            <person name="Sanford J.R."/>
            <person name="Sawyer R.H."/>
            <person name="Schmidt C.J."/>
            <person name="Triplett E.W."/>
            <person name="Tuberville T.D."/>
            <person name="Venegas-Anaya M."/>
            <person name="Howard J.T."/>
            <person name="Jarvis E.D."/>
            <person name="Guillette L.J.Jr."/>
            <person name="Glenn T.C."/>
            <person name="Green R.E."/>
            <person name="Ray D.A."/>
        </authorList>
    </citation>
    <scope>NUCLEOTIDE SEQUENCE [LARGE SCALE GENOMIC DNA]</scope>
    <source>
        <strain evidence="1">KSC_2009_1</strain>
    </source>
</reference>
<dbReference type="EMBL" id="AKHW03003207">
    <property type="protein sequence ID" value="KYO35024.1"/>
    <property type="molecule type" value="Genomic_DNA"/>
</dbReference>
<evidence type="ECO:0000313" key="2">
    <source>
        <dbReference type="Proteomes" id="UP000050525"/>
    </source>
</evidence>
<dbReference type="Proteomes" id="UP000050525">
    <property type="component" value="Unassembled WGS sequence"/>
</dbReference>
<proteinExistence type="predicted"/>
<sequence>MYYPYGVSTVRFAGASQKPNKRHCEWQLQAEAGVVLPGAWCLQRHRRQLESNRRTIKGRISLCDLSPRREQPPFPAQVSQDFETPPQPGVTCLPGFLKHGAQPVRTKTLAQSI</sequence>
<dbReference type="AlphaFoldDB" id="A0A151NE06"/>
<gene>
    <name evidence="1" type="ORF">Y1Q_0000936</name>
</gene>
<accession>A0A151NE06</accession>
<evidence type="ECO:0000313" key="1">
    <source>
        <dbReference type="EMBL" id="KYO35024.1"/>
    </source>
</evidence>
<organism evidence="1 2">
    <name type="scientific">Alligator mississippiensis</name>
    <name type="common">American alligator</name>
    <dbReference type="NCBI Taxonomy" id="8496"/>
    <lineage>
        <taxon>Eukaryota</taxon>
        <taxon>Metazoa</taxon>
        <taxon>Chordata</taxon>
        <taxon>Craniata</taxon>
        <taxon>Vertebrata</taxon>
        <taxon>Euteleostomi</taxon>
        <taxon>Archelosauria</taxon>
        <taxon>Archosauria</taxon>
        <taxon>Crocodylia</taxon>
        <taxon>Alligatoridae</taxon>
        <taxon>Alligatorinae</taxon>
        <taxon>Alligator</taxon>
    </lineage>
</organism>
<name>A0A151NE06_ALLMI</name>
<comment type="caution">
    <text evidence="1">The sequence shown here is derived from an EMBL/GenBank/DDBJ whole genome shotgun (WGS) entry which is preliminary data.</text>
</comment>
<keyword evidence="2" id="KW-1185">Reference proteome</keyword>